<dbReference type="InterPro" id="IPR002229">
    <property type="entry name" value="RhesusRHD"/>
</dbReference>
<dbReference type="STRING" id="1300348.I602_252"/>
<feature type="transmembrane region" description="Helical" evidence="8">
    <location>
        <begin position="239"/>
        <end position="266"/>
    </location>
</feature>
<evidence type="ECO:0000256" key="4">
    <source>
        <dbReference type="ARBA" id="ARBA00022692"/>
    </source>
</evidence>
<dbReference type="PATRIC" id="fig|1300348.6.peg.253"/>
<gene>
    <name evidence="10" type="ORF">I602_252</name>
    <name evidence="11" type="ORF">SAMN05444353_2820</name>
</gene>
<dbReference type="PRINTS" id="PR00342">
    <property type="entry name" value="RHESUSRHD"/>
</dbReference>
<dbReference type="InterPro" id="IPR001905">
    <property type="entry name" value="Ammonium_transpt"/>
</dbReference>
<dbReference type="NCBIfam" id="TIGR00836">
    <property type="entry name" value="amt"/>
    <property type="match status" value="1"/>
</dbReference>
<feature type="transmembrane region" description="Helical" evidence="8">
    <location>
        <begin position="327"/>
        <end position="347"/>
    </location>
</feature>
<reference evidence="10 12" key="1">
    <citation type="submission" date="2015-07" db="EMBL/GenBank/DDBJ databases">
        <title>Genome of Polaribacter dokdonenesis DSW-5, isolated from seawater off Dokdo in Korea.</title>
        <authorList>
            <person name="Yoon K."/>
            <person name="Song J.Y."/>
            <person name="Kim J.F."/>
        </authorList>
    </citation>
    <scope>NUCLEOTIDE SEQUENCE [LARGE SCALE GENOMIC DNA]</scope>
    <source>
        <strain evidence="10 12">DSW-5</strain>
    </source>
</reference>
<feature type="transmembrane region" description="Helical" evidence="8">
    <location>
        <begin position="6"/>
        <end position="30"/>
    </location>
</feature>
<keyword evidence="7 8" id="KW-0924">Ammonia transport</keyword>
<dbReference type="EMBL" id="LGBR01000001">
    <property type="protein sequence ID" value="KOY50692.1"/>
    <property type="molecule type" value="Genomic_DNA"/>
</dbReference>
<dbReference type="RefSeq" id="WP_053972968.1">
    <property type="nucleotide sequence ID" value="NZ_FNUE01000002.1"/>
</dbReference>
<keyword evidence="13" id="KW-1185">Reference proteome</keyword>
<evidence type="ECO:0000256" key="8">
    <source>
        <dbReference type="RuleBase" id="RU362002"/>
    </source>
</evidence>
<evidence type="ECO:0000256" key="5">
    <source>
        <dbReference type="ARBA" id="ARBA00022989"/>
    </source>
</evidence>
<feature type="transmembrane region" description="Helical" evidence="8">
    <location>
        <begin position="42"/>
        <end position="65"/>
    </location>
</feature>
<feature type="transmembrane region" description="Helical" evidence="8">
    <location>
        <begin position="131"/>
        <end position="149"/>
    </location>
</feature>
<feature type="transmembrane region" description="Helical" evidence="8">
    <location>
        <begin position="353"/>
        <end position="378"/>
    </location>
</feature>
<name>A0A0M9CE41_9FLAO</name>
<evidence type="ECO:0000256" key="3">
    <source>
        <dbReference type="ARBA" id="ARBA00022448"/>
    </source>
</evidence>
<evidence type="ECO:0000313" key="10">
    <source>
        <dbReference type="EMBL" id="KOY50692.1"/>
    </source>
</evidence>
<dbReference type="Proteomes" id="UP000183071">
    <property type="component" value="Unassembled WGS sequence"/>
</dbReference>
<reference evidence="11 13" key="2">
    <citation type="submission" date="2016-10" db="EMBL/GenBank/DDBJ databases">
        <authorList>
            <person name="Varghese N."/>
            <person name="Submissions S."/>
        </authorList>
    </citation>
    <scope>NUCLEOTIDE SEQUENCE [LARGE SCALE GENOMIC DNA]</scope>
    <source>
        <strain evidence="11 13">DSW-5</strain>
    </source>
</reference>
<dbReference type="InterPro" id="IPR029020">
    <property type="entry name" value="Ammonium/urea_transptr"/>
</dbReference>
<evidence type="ECO:0000313" key="11">
    <source>
        <dbReference type="EMBL" id="SEE62803.1"/>
    </source>
</evidence>
<feature type="domain" description="Ammonium transporter AmtB-like" evidence="9">
    <location>
        <begin position="9"/>
        <end position="405"/>
    </location>
</feature>
<feature type="transmembrane region" description="Helical" evidence="8">
    <location>
        <begin position="297"/>
        <end position="315"/>
    </location>
</feature>
<protein>
    <recommendedName>
        <fullName evidence="8">Ammonium transporter</fullName>
    </recommendedName>
</protein>
<evidence type="ECO:0000259" key="9">
    <source>
        <dbReference type="Pfam" id="PF00909"/>
    </source>
</evidence>
<evidence type="ECO:0000256" key="1">
    <source>
        <dbReference type="ARBA" id="ARBA00004141"/>
    </source>
</evidence>
<comment type="subcellular location">
    <subcellularLocation>
        <location evidence="8">Cell membrane</location>
        <topology evidence="8">Multi-pass membrane protein</topology>
    </subcellularLocation>
    <subcellularLocation>
        <location evidence="1">Membrane</location>
        <topology evidence="1">Multi-pass membrane protein</topology>
    </subcellularLocation>
</comment>
<feature type="transmembrane region" description="Helical" evidence="8">
    <location>
        <begin position="169"/>
        <end position="190"/>
    </location>
</feature>
<accession>A0A0M9CE41</accession>
<dbReference type="AlphaFoldDB" id="A0A0M9CE41"/>
<dbReference type="EMBL" id="FNUE01000002">
    <property type="protein sequence ID" value="SEE62803.1"/>
    <property type="molecule type" value="Genomic_DNA"/>
</dbReference>
<dbReference type="GO" id="GO:0097272">
    <property type="term" value="P:ammonium homeostasis"/>
    <property type="evidence" value="ECO:0007669"/>
    <property type="project" value="TreeGrafter"/>
</dbReference>
<comment type="similarity">
    <text evidence="2 8">Belongs to the ammonia transporter channel (TC 1.A.11.2) family.</text>
</comment>
<sequence>MELLTINNVWMMICTALVFFMHLGFAFLEIGLTRQKNTINILFKNIFIITVGLLLYCFVGFNLMYPGFSESSLGIFGFAGFGLTSPITDAGTLDLMYNEGYTYWTDFLFQGMFAATAATIVSGAVAERMKILPFMIFTLLYVGLVYPIAGSWKWGGGFLDQLTTPFYDFAGSTLVHSVGGWAALVAVCLLGPRIGKFKNGKIQAIPGHNIPLATAGVLILWLGWFGFNGGSVLSADPTLTSLTLVTTCLAAAAGGVFSAIVSTILYKNLDLTMFLNGILGGLVGITAGADQMSPTDAIAIGAIAGVIIVFAVSLIDKLKLDDPVGAIAVHLFCGIWGTLAVGIFGNLASVDQFISQLIGVGSYAVFCLVTSFVIIYVLKVTMGIRVSEEEELEGLDVHEHGMDAYPDFRLNEH</sequence>
<feature type="transmembrane region" description="Helical" evidence="8">
    <location>
        <begin position="107"/>
        <end position="126"/>
    </location>
</feature>
<organism evidence="10 12">
    <name type="scientific">Polaribacter dokdonensis DSW-5</name>
    <dbReference type="NCBI Taxonomy" id="1300348"/>
    <lineage>
        <taxon>Bacteria</taxon>
        <taxon>Pseudomonadati</taxon>
        <taxon>Bacteroidota</taxon>
        <taxon>Flavobacteriia</taxon>
        <taxon>Flavobacteriales</taxon>
        <taxon>Flavobacteriaceae</taxon>
    </lineage>
</organism>
<comment type="caution">
    <text evidence="10">The sequence shown here is derived from an EMBL/GenBank/DDBJ whole genome shotgun (WGS) entry which is preliminary data.</text>
</comment>
<keyword evidence="4 8" id="KW-0812">Transmembrane</keyword>
<keyword evidence="5 8" id="KW-1133">Transmembrane helix</keyword>
<evidence type="ECO:0000256" key="7">
    <source>
        <dbReference type="ARBA" id="ARBA00023177"/>
    </source>
</evidence>
<dbReference type="Pfam" id="PF00909">
    <property type="entry name" value="Ammonium_transp"/>
    <property type="match status" value="1"/>
</dbReference>
<feature type="transmembrane region" description="Helical" evidence="8">
    <location>
        <begin position="210"/>
        <end position="227"/>
    </location>
</feature>
<evidence type="ECO:0000313" key="12">
    <source>
        <dbReference type="Proteomes" id="UP000037716"/>
    </source>
</evidence>
<dbReference type="PANTHER" id="PTHR11730:SF62">
    <property type="entry name" value="AMMONIUM TRANSPORTER SLL1017-RELATED"/>
    <property type="match status" value="1"/>
</dbReference>
<dbReference type="OrthoDB" id="9814202at2"/>
<evidence type="ECO:0000313" key="13">
    <source>
        <dbReference type="Proteomes" id="UP000183071"/>
    </source>
</evidence>
<dbReference type="InterPro" id="IPR024041">
    <property type="entry name" value="NH4_transpt_AmtB-like_dom"/>
</dbReference>
<evidence type="ECO:0000256" key="2">
    <source>
        <dbReference type="ARBA" id="ARBA00005887"/>
    </source>
</evidence>
<dbReference type="GO" id="GO:0005886">
    <property type="term" value="C:plasma membrane"/>
    <property type="evidence" value="ECO:0007669"/>
    <property type="project" value="UniProtKB-SubCell"/>
</dbReference>
<dbReference type="Gene3D" id="1.10.3430.10">
    <property type="entry name" value="Ammonium transporter AmtB like domains"/>
    <property type="match status" value="1"/>
</dbReference>
<dbReference type="Proteomes" id="UP000037716">
    <property type="component" value="Unassembled WGS sequence"/>
</dbReference>
<dbReference type="GO" id="GO:0008519">
    <property type="term" value="F:ammonium channel activity"/>
    <property type="evidence" value="ECO:0007669"/>
    <property type="project" value="InterPro"/>
</dbReference>
<proteinExistence type="inferred from homology"/>
<evidence type="ECO:0000256" key="6">
    <source>
        <dbReference type="ARBA" id="ARBA00023136"/>
    </source>
</evidence>
<keyword evidence="6 8" id="KW-0472">Membrane</keyword>
<dbReference type="SUPFAM" id="SSF111352">
    <property type="entry name" value="Ammonium transporter"/>
    <property type="match status" value="1"/>
</dbReference>
<keyword evidence="3 8" id="KW-0813">Transport</keyword>
<dbReference type="PANTHER" id="PTHR11730">
    <property type="entry name" value="AMMONIUM TRANSPORTER"/>
    <property type="match status" value="1"/>
</dbReference>
<feature type="transmembrane region" description="Helical" evidence="8">
    <location>
        <begin position="273"/>
        <end position="291"/>
    </location>
</feature>